<gene>
    <name evidence="11" type="primary">htpX</name>
    <name evidence="13" type="ordered locus">Arcve_0517</name>
</gene>
<dbReference type="RefSeq" id="WP_013683218.1">
    <property type="nucleotide sequence ID" value="NC_015320.1"/>
</dbReference>
<feature type="active site" evidence="11">
    <location>
        <position position="139"/>
    </location>
</feature>
<feature type="transmembrane region" description="Helical" evidence="11">
    <location>
        <begin position="185"/>
        <end position="205"/>
    </location>
</feature>
<feature type="domain" description="Peptidase M48" evidence="12">
    <location>
        <begin position="72"/>
        <end position="289"/>
    </location>
</feature>
<dbReference type="NCBIfam" id="NF002669">
    <property type="entry name" value="PRK02391.1"/>
    <property type="match status" value="1"/>
</dbReference>
<keyword evidence="14" id="KW-1185">Reference proteome</keyword>
<dbReference type="InterPro" id="IPR022919">
    <property type="entry name" value="Pept_M48_protease_HtpX"/>
</dbReference>
<dbReference type="HOGENOM" id="CLU_042266_0_2_2"/>
<accession>F2KQB1</accession>
<dbReference type="GO" id="GO:0004222">
    <property type="term" value="F:metalloendopeptidase activity"/>
    <property type="evidence" value="ECO:0007669"/>
    <property type="project" value="UniProtKB-UniRule"/>
</dbReference>
<dbReference type="InterPro" id="IPR001915">
    <property type="entry name" value="Peptidase_M48"/>
</dbReference>
<feature type="binding site" evidence="11">
    <location>
        <position position="138"/>
    </location>
    <ligand>
        <name>Zn(2+)</name>
        <dbReference type="ChEBI" id="CHEBI:29105"/>
        <note>catalytic</note>
    </ligand>
</feature>
<dbReference type="HAMAP" id="MF_00188">
    <property type="entry name" value="Pept_M48_protease_HtpX"/>
    <property type="match status" value="1"/>
</dbReference>
<sequence length="296" mass="33135">MAWIRDTGLTIRMFATMALLALVYLAFLSILYAYGIDITFIALFAGFFLFMQYYYSDKLVLLASGARIVSESEAPELYAMVRRLAMNAGLPMPRVAIVDSPVPNAFATGRNPKNAVVAVTTGLLRTLNREELEAVLGHELSHIKNRDVMVLTIASFISTIAWFIMRWAMFMGMWGGYSDRRENNLAPLAIFAVSAIVWFVSFLLIRALSRYREFAADAGSALLTRNPKALISALLKISGRMDRLSPNTKKEVEGLNAFFIIPAISGESLLSLFSTHPPIEKRIERLEKLSREFGLY</sequence>
<keyword evidence="5 11" id="KW-0479">Metal-binding</keyword>
<feature type="transmembrane region" description="Helical" evidence="11">
    <location>
        <begin position="148"/>
        <end position="165"/>
    </location>
</feature>
<dbReference type="OrthoDB" id="28389at2157"/>
<keyword evidence="8 11" id="KW-1133">Transmembrane helix</keyword>
<dbReference type="PANTHER" id="PTHR43221">
    <property type="entry name" value="PROTEASE HTPX"/>
    <property type="match status" value="1"/>
</dbReference>
<dbReference type="MEROPS" id="M48.004"/>
<comment type="cofactor">
    <cofactor evidence="11">
        <name>Zn(2+)</name>
        <dbReference type="ChEBI" id="CHEBI:29105"/>
    </cofactor>
    <text evidence="11">Binds 1 zinc ion per subunit.</text>
</comment>
<organism evidence="13 14">
    <name type="scientific">Archaeoglobus veneficus (strain DSM 11195 / SNP6)</name>
    <dbReference type="NCBI Taxonomy" id="693661"/>
    <lineage>
        <taxon>Archaea</taxon>
        <taxon>Methanobacteriati</taxon>
        <taxon>Methanobacteriota</taxon>
        <taxon>Archaeoglobi</taxon>
        <taxon>Archaeoglobales</taxon>
        <taxon>Archaeoglobaceae</taxon>
        <taxon>Archaeoglobus</taxon>
    </lineage>
</organism>
<feature type="binding site" evidence="11">
    <location>
        <position position="213"/>
    </location>
    <ligand>
        <name>Zn(2+)</name>
        <dbReference type="ChEBI" id="CHEBI:29105"/>
        <note>catalytic</note>
    </ligand>
</feature>
<evidence type="ECO:0000256" key="3">
    <source>
        <dbReference type="ARBA" id="ARBA00022670"/>
    </source>
</evidence>
<keyword evidence="3 11" id="KW-0645">Protease</keyword>
<dbReference type="eggNOG" id="arCOG01331">
    <property type="taxonomic scope" value="Archaea"/>
</dbReference>
<feature type="binding site" evidence="11">
    <location>
        <position position="142"/>
    </location>
    <ligand>
        <name>Zn(2+)</name>
        <dbReference type="ChEBI" id="CHEBI:29105"/>
        <note>catalytic</note>
    </ligand>
</feature>
<keyword evidence="2 11" id="KW-1003">Cell membrane</keyword>
<keyword evidence="9 11" id="KW-0482">Metalloprotease</keyword>
<feature type="transmembrane region" description="Helical" evidence="11">
    <location>
        <begin position="12"/>
        <end position="32"/>
    </location>
</feature>
<evidence type="ECO:0000256" key="9">
    <source>
        <dbReference type="ARBA" id="ARBA00023049"/>
    </source>
</evidence>
<feature type="transmembrane region" description="Helical" evidence="11">
    <location>
        <begin position="38"/>
        <end position="55"/>
    </location>
</feature>
<proteinExistence type="inferred from homology"/>
<evidence type="ECO:0000256" key="1">
    <source>
        <dbReference type="ARBA" id="ARBA00009779"/>
    </source>
</evidence>
<dbReference type="GeneID" id="10393613"/>
<dbReference type="AlphaFoldDB" id="F2KQB1"/>
<keyword evidence="7 11" id="KW-0862">Zinc</keyword>
<dbReference type="Pfam" id="PF01435">
    <property type="entry name" value="Peptidase_M48"/>
    <property type="match status" value="1"/>
</dbReference>
<comment type="subcellular location">
    <subcellularLocation>
        <location evidence="11">Cell membrane</location>
        <topology evidence="11">Multi-pass membrane protein</topology>
    </subcellularLocation>
</comment>
<keyword evidence="4 11" id="KW-0812">Transmembrane</keyword>
<dbReference type="Proteomes" id="UP000008136">
    <property type="component" value="Chromosome"/>
</dbReference>
<evidence type="ECO:0000256" key="6">
    <source>
        <dbReference type="ARBA" id="ARBA00022801"/>
    </source>
</evidence>
<evidence type="ECO:0000256" key="8">
    <source>
        <dbReference type="ARBA" id="ARBA00022989"/>
    </source>
</evidence>
<dbReference type="Gene3D" id="3.30.2010.10">
    <property type="entry name" value="Metalloproteases ('zincins'), catalytic domain"/>
    <property type="match status" value="1"/>
</dbReference>
<comment type="similarity">
    <text evidence="1 11">Belongs to the peptidase M48B family.</text>
</comment>
<evidence type="ECO:0000256" key="5">
    <source>
        <dbReference type="ARBA" id="ARBA00022723"/>
    </source>
</evidence>
<evidence type="ECO:0000313" key="14">
    <source>
        <dbReference type="Proteomes" id="UP000008136"/>
    </source>
</evidence>
<dbReference type="GO" id="GO:0005886">
    <property type="term" value="C:plasma membrane"/>
    <property type="evidence" value="ECO:0007669"/>
    <property type="project" value="UniProtKB-SubCell"/>
</dbReference>
<evidence type="ECO:0000256" key="10">
    <source>
        <dbReference type="ARBA" id="ARBA00023136"/>
    </source>
</evidence>
<keyword evidence="10 11" id="KW-0472">Membrane</keyword>
<evidence type="ECO:0000256" key="7">
    <source>
        <dbReference type="ARBA" id="ARBA00022833"/>
    </source>
</evidence>
<protein>
    <recommendedName>
        <fullName evidence="11">Protease HtpX homolog</fullName>
        <ecNumber evidence="11">3.4.24.-</ecNumber>
    </recommendedName>
</protein>
<evidence type="ECO:0000256" key="11">
    <source>
        <dbReference type="HAMAP-Rule" id="MF_00188"/>
    </source>
</evidence>
<dbReference type="PANTHER" id="PTHR43221:SF2">
    <property type="entry name" value="PROTEASE HTPX HOMOLOG"/>
    <property type="match status" value="1"/>
</dbReference>
<keyword evidence="6 11" id="KW-0378">Hydrolase</keyword>
<dbReference type="GO" id="GO:0006508">
    <property type="term" value="P:proteolysis"/>
    <property type="evidence" value="ECO:0007669"/>
    <property type="project" value="UniProtKB-KW"/>
</dbReference>
<reference evidence="13 14" key="1">
    <citation type="submission" date="2011-03" db="EMBL/GenBank/DDBJ databases">
        <title>The complete genome of Archaeoglobus veneficus SNP6.</title>
        <authorList>
            <consortium name="US DOE Joint Genome Institute (JGI-PGF)"/>
            <person name="Lucas S."/>
            <person name="Copeland A."/>
            <person name="Lapidus A."/>
            <person name="Bruce D."/>
            <person name="Goodwin L."/>
            <person name="Pitluck S."/>
            <person name="Kyrpides N."/>
            <person name="Mavromatis K."/>
            <person name="Pagani I."/>
            <person name="Ivanova N."/>
            <person name="Mikhailova N."/>
            <person name="Lu M."/>
            <person name="Detter J.C."/>
            <person name="Tapia R."/>
            <person name="Han C."/>
            <person name="Land M."/>
            <person name="Hauser L."/>
            <person name="Markowitz V."/>
            <person name="Cheng J.-F."/>
            <person name="Hugenholtz P."/>
            <person name="Woyke T."/>
            <person name="Wu D."/>
            <person name="Spring S."/>
            <person name="Brambilla E."/>
            <person name="Klenk H.-P."/>
            <person name="Eisen J.A."/>
        </authorList>
    </citation>
    <scope>NUCLEOTIDE SEQUENCE [LARGE SCALE GENOMIC DNA]</scope>
    <source>
        <strain>SNP6</strain>
    </source>
</reference>
<evidence type="ECO:0000313" key="13">
    <source>
        <dbReference type="EMBL" id="AEA46544.1"/>
    </source>
</evidence>
<evidence type="ECO:0000256" key="2">
    <source>
        <dbReference type="ARBA" id="ARBA00022475"/>
    </source>
</evidence>
<dbReference type="KEGG" id="ave:Arcve_0517"/>
<dbReference type="EMBL" id="CP002588">
    <property type="protein sequence ID" value="AEA46544.1"/>
    <property type="molecule type" value="Genomic_DNA"/>
</dbReference>
<name>F2KQB1_ARCVS</name>
<dbReference type="STRING" id="693661.Arcve_0517"/>
<dbReference type="InterPro" id="IPR050083">
    <property type="entry name" value="HtpX_protease"/>
</dbReference>
<dbReference type="EC" id="3.4.24.-" evidence="11"/>
<evidence type="ECO:0000259" key="12">
    <source>
        <dbReference type="Pfam" id="PF01435"/>
    </source>
</evidence>
<dbReference type="GO" id="GO:0008270">
    <property type="term" value="F:zinc ion binding"/>
    <property type="evidence" value="ECO:0007669"/>
    <property type="project" value="UniProtKB-UniRule"/>
</dbReference>
<evidence type="ECO:0000256" key="4">
    <source>
        <dbReference type="ARBA" id="ARBA00022692"/>
    </source>
</evidence>